<sequence>MKFSPIPGGGGKPIERAQVKTEQIQQTLLVAGAELHLTNTALDRCLPHSVRHGDVGRALVQNAAIEEKVQEAAEDLAEVTELLHEEAAERRRLERQLQAVQGGRG</sequence>
<evidence type="ECO:0000313" key="3">
    <source>
        <dbReference type="Proteomes" id="UP000008385"/>
    </source>
</evidence>
<dbReference type="RefSeq" id="WP_013901916.1">
    <property type="nucleotide sequence ID" value="NC_015677.1"/>
</dbReference>
<dbReference type="STRING" id="365046.Rta_25850"/>
<gene>
    <name evidence="2" type="ordered locus">Rta_25850</name>
</gene>
<reference evidence="2 3" key="2">
    <citation type="journal article" date="2011" name="PLoS ONE">
        <title>The Cyst-Dividing Bacterium Ramlibacter tataouinensis TTB310 Genome Reveals a Well-Stocked Toolbox for Adaptation to a Desert Environment.</title>
        <authorList>
            <person name="De Luca G."/>
            <person name="Barakat M."/>
            <person name="Ortet P."/>
            <person name="Fochesato S."/>
            <person name="Jourlin-Castelli C."/>
            <person name="Ansaldi M."/>
            <person name="Py B."/>
            <person name="Fichant G."/>
            <person name="Coutinho P.M."/>
            <person name="Voulhoux R."/>
            <person name="Bastien O."/>
            <person name="Marechal E."/>
            <person name="Henrissat B."/>
            <person name="Quentin Y."/>
            <person name="Noirot P."/>
            <person name="Filloux A."/>
            <person name="Mejean V."/>
            <person name="Dubow M.S."/>
            <person name="Barras F."/>
            <person name="Barbe V."/>
            <person name="Weissenbach J."/>
            <person name="Mihalcescu I."/>
            <person name="Vermeglio A."/>
            <person name="Achouak W."/>
            <person name="Heulin T."/>
        </authorList>
    </citation>
    <scope>NUCLEOTIDE SEQUENCE [LARGE SCALE GENOMIC DNA]</scope>
    <source>
        <strain evidence="3">ATCC BAA-407 / DSM 14655 / LMG 21543 / TTB310</strain>
    </source>
</reference>
<keyword evidence="1" id="KW-0175">Coiled coil</keyword>
<dbReference type="AlphaFoldDB" id="F5Y3M7"/>
<dbReference type="EMBL" id="CP000245">
    <property type="protein sequence ID" value="AEG93684.1"/>
    <property type="molecule type" value="Genomic_DNA"/>
</dbReference>
<evidence type="ECO:0000256" key="1">
    <source>
        <dbReference type="SAM" id="Coils"/>
    </source>
</evidence>
<name>F5Y3M7_RAMTT</name>
<dbReference type="KEGG" id="rta:Rta_25850"/>
<proteinExistence type="predicted"/>
<evidence type="ECO:0000313" key="2">
    <source>
        <dbReference type="EMBL" id="AEG93684.1"/>
    </source>
</evidence>
<reference evidence="3" key="1">
    <citation type="submission" date="2006-01" db="EMBL/GenBank/DDBJ databases">
        <title>Genome of the cyst-dividing bacterium Ramlibacter tataouinensis.</title>
        <authorList>
            <person name="Barakat M."/>
            <person name="Ortet P."/>
            <person name="De Luca G."/>
            <person name="Jourlin-Castelli C."/>
            <person name="Ansaldi M."/>
            <person name="Py B."/>
            <person name="Fichant G."/>
            <person name="Coutinho P."/>
            <person name="Voulhoux R."/>
            <person name="Bastien O."/>
            <person name="Roy S."/>
            <person name="Marechal E."/>
            <person name="Henrissat B."/>
            <person name="Quentin Y."/>
            <person name="Noirot P."/>
            <person name="Filloux A."/>
            <person name="Mejean V."/>
            <person name="DuBow M."/>
            <person name="Barras F."/>
            <person name="Heulin T."/>
        </authorList>
    </citation>
    <scope>NUCLEOTIDE SEQUENCE [LARGE SCALE GENOMIC DNA]</scope>
    <source>
        <strain evidence="3">ATCC BAA-407 / DSM 14655 / LMG 21543 / TTB310</strain>
    </source>
</reference>
<feature type="coiled-coil region" evidence="1">
    <location>
        <begin position="62"/>
        <end position="96"/>
    </location>
</feature>
<organism evidence="2 3">
    <name type="scientific">Ramlibacter tataouinensis (strain ATCC BAA-407 / DSM 14655 / LMG 21543 / TTB310)</name>
    <dbReference type="NCBI Taxonomy" id="365046"/>
    <lineage>
        <taxon>Bacteria</taxon>
        <taxon>Pseudomonadati</taxon>
        <taxon>Pseudomonadota</taxon>
        <taxon>Betaproteobacteria</taxon>
        <taxon>Burkholderiales</taxon>
        <taxon>Comamonadaceae</taxon>
        <taxon>Ramlibacter</taxon>
    </lineage>
</organism>
<dbReference type="HOGENOM" id="CLU_2234333_0_0_4"/>
<dbReference type="Proteomes" id="UP000008385">
    <property type="component" value="Chromosome"/>
</dbReference>
<keyword evidence="3" id="KW-1185">Reference proteome</keyword>
<protein>
    <submittedName>
        <fullName evidence="2">Uncharacterized protein</fullName>
    </submittedName>
</protein>
<accession>F5Y3M7</accession>